<name>A0A6G1FXX4_9PEZI</name>
<dbReference type="GeneID" id="54423914"/>
<proteinExistence type="predicted"/>
<reference evidence="2 4" key="1">
    <citation type="submission" date="2020-01" db="EMBL/GenBank/DDBJ databases">
        <authorList>
            <consortium name="DOE Joint Genome Institute"/>
            <person name="Haridas S."/>
            <person name="Albert R."/>
            <person name="Binder M."/>
            <person name="Bloem J."/>
            <person name="Labutti K."/>
            <person name="Salamov A."/>
            <person name="Andreopoulos B."/>
            <person name="Baker S.E."/>
            <person name="Barry K."/>
            <person name="Bills G."/>
            <person name="Bluhm B.H."/>
            <person name="Cannon C."/>
            <person name="Castanera R."/>
            <person name="Culley D.E."/>
            <person name="Daum C."/>
            <person name="Ezra D."/>
            <person name="Gonzalez J.B."/>
            <person name="Henrissat B."/>
            <person name="Kuo A."/>
            <person name="Liang C."/>
            <person name="Lipzen A."/>
            <person name="Lutzoni F."/>
            <person name="Magnuson J."/>
            <person name="Mondo S."/>
            <person name="Nolan M."/>
            <person name="Ohm R."/>
            <person name="Pangilinan J."/>
            <person name="Park H.-J."/>
            <person name="Ramirez L."/>
            <person name="Alfaro M."/>
            <person name="Sun H."/>
            <person name="Tritt A."/>
            <person name="Yoshinaga Y."/>
            <person name="Zwiers L.-H."/>
            <person name="Turgeon B.G."/>
            <person name="Goodwin S.B."/>
            <person name="Spatafora J.W."/>
            <person name="Crous P.W."/>
            <person name="Grigoriev I.V."/>
        </authorList>
    </citation>
    <scope>NUCLEOTIDE SEQUENCE</scope>
    <source>
        <strain evidence="2 4">CBS 781.70</strain>
    </source>
</reference>
<dbReference type="Proteomes" id="UP000504638">
    <property type="component" value="Unplaced"/>
</dbReference>
<evidence type="ECO:0000313" key="2">
    <source>
        <dbReference type="EMBL" id="KAF1810643.1"/>
    </source>
</evidence>
<organism evidence="2">
    <name type="scientific">Eremomyces bilateralis CBS 781.70</name>
    <dbReference type="NCBI Taxonomy" id="1392243"/>
    <lineage>
        <taxon>Eukaryota</taxon>
        <taxon>Fungi</taxon>
        <taxon>Dikarya</taxon>
        <taxon>Ascomycota</taxon>
        <taxon>Pezizomycotina</taxon>
        <taxon>Dothideomycetes</taxon>
        <taxon>Dothideomycetes incertae sedis</taxon>
        <taxon>Eremomycetales</taxon>
        <taxon>Eremomycetaceae</taxon>
        <taxon>Eremomyces</taxon>
    </lineage>
</organism>
<evidence type="ECO:0000256" key="1">
    <source>
        <dbReference type="SAM" id="Phobius"/>
    </source>
</evidence>
<keyword evidence="3" id="KW-1185">Reference proteome</keyword>
<evidence type="ECO:0000313" key="4">
    <source>
        <dbReference type="RefSeq" id="XP_033532274.1"/>
    </source>
</evidence>
<gene>
    <name evidence="2 4" type="ORF">P152DRAFT_91888</name>
</gene>
<keyword evidence="1" id="KW-0812">Transmembrane</keyword>
<dbReference type="RefSeq" id="XP_033532274.1">
    <property type="nucleotide sequence ID" value="XM_033683344.1"/>
</dbReference>
<feature type="transmembrane region" description="Helical" evidence="1">
    <location>
        <begin position="12"/>
        <end position="31"/>
    </location>
</feature>
<sequence length="95" mass="10907">MVVVSRQRYSVPTMVIFYGRIIVGFSFLHVVQPQNLPILFRTPLWFIIQICGGSRNQLSKVLFGENEIEYPSFPLIRLRGGSGRYSIFNIVPALF</sequence>
<keyword evidence="1" id="KW-1133">Transmembrane helix</keyword>
<protein>
    <submittedName>
        <fullName evidence="2 4">Uncharacterized protein</fullName>
    </submittedName>
</protein>
<dbReference type="EMBL" id="ML975165">
    <property type="protein sequence ID" value="KAF1810643.1"/>
    <property type="molecule type" value="Genomic_DNA"/>
</dbReference>
<reference evidence="4" key="3">
    <citation type="submission" date="2025-04" db="UniProtKB">
        <authorList>
            <consortium name="RefSeq"/>
        </authorList>
    </citation>
    <scope>IDENTIFICATION</scope>
    <source>
        <strain evidence="4">CBS 781.70</strain>
    </source>
</reference>
<accession>A0A6G1FXX4</accession>
<dbReference type="AlphaFoldDB" id="A0A6G1FXX4"/>
<keyword evidence="1" id="KW-0472">Membrane</keyword>
<reference evidence="4" key="2">
    <citation type="submission" date="2020-04" db="EMBL/GenBank/DDBJ databases">
        <authorList>
            <consortium name="NCBI Genome Project"/>
        </authorList>
    </citation>
    <scope>NUCLEOTIDE SEQUENCE</scope>
    <source>
        <strain evidence="4">CBS 781.70</strain>
    </source>
</reference>
<evidence type="ECO:0000313" key="3">
    <source>
        <dbReference type="Proteomes" id="UP000504638"/>
    </source>
</evidence>